<dbReference type="Gramene" id="EFJ08264">
    <property type="protein sequence ID" value="EFJ08264"/>
    <property type="gene ID" value="SELMODRAFT_236096"/>
</dbReference>
<dbReference type="InterPro" id="IPR009009">
    <property type="entry name" value="RlpA-like_DPBB"/>
</dbReference>
<dbReference type="Pfam" id="PF01357">
    <property type="entry name" value="Expansin_C"/>
    <property type="match status" value="1"/>
</dbReference>
<dbReference type="Gene3D" id="2.40.40.10">
    <property type="entry name" value="RlpA-like domain"/>
    <property type="match status" value="1"/>
</dbReference>
<dbReference type="Proteomes" id="UP000001514">
    <property type="component" value="Unassembled WGS sequence"/>
</dbReference>
<evidence type="ECO:0000313" key="10">
    <source>
        <dbReference type="Proteomes" id="UP000001514"/>
    </source>
</evidence>
<dbReference type="FunFam" id="2.60.40.760:FF:000001">
    <property type="entry name" value="Expansin"/>
    <property type="match status" value="1"/>
</dbReference>
<dbReference type="PROSITE" id="PS50843">
    <property type="entry name" value="EXPANSIN_CBD"/>
    <property type="match status" value="1"/>
</dbReference>
<dbReference type="Gene3D" id="2.60.40.760">
    <property type="entry name" value="Expansin, cellulose-binding-like domain"/>
    <property type="match status" value="1"/>
</dbReference>
<keyword evidence="5" id="KW-0472">Membrane</keyword>
<accession>D8T502</accession>
<evidence type="ECO:0000256" key="4">
    <source>
        <dbReference type="ARBA" id="ARBA00022729"/>
    </source>
</evidence>
<dbReference type="HOGENOM" id="CLU_027462_0_1_1"/>
<organism evidence="10">
    <name type="scientific">Selaginella moellendorffii</name>
    <name type="common">Spikemoss</name>
    <dbReference type="NCBI Taxonomy" id="88036"/>
    <lineage>
        <taxon>Eukaryota</taxon>
        <taxon>Viridiplantae</taxon>
        <taxon>Streptophyta</taxon>
        <taxon>Embryophyta</taxon>
        <taxon>Tracheophyta</taxon>
        <taxon>Lycopodiopsida</taxon>
        <taxon>Selaginellales</taxon>
        <taxon>Selaginellaceae</taxon>
        <taxon>Selaginella</taxon>
    </lineage>
</organism>
<sequence>MTNKWAAMMKVCAVFAAAALMLVRRVHGDGGWLDGAHATYYGGSDASGTNNGACGYGNQLSAGYGYITTALSTPLFENGDICGACFEIRCAGGAGCLPGNPSTVVTATNLCPPGSNGGWCDPPKPHFDLSQPAFSRIASIPNGHVQLQYRRVACDRQGGIRFTVNGHTFFNLVLVENVGGSGDVVAVEVKGSATGWRQMQRNWGQNWQDMGDLNGQALSFRVTGTDGKVVTSMNVAPADWQFGRTYSGGQF</sequence>
<comment type="function">
    <text evidence="6">Causes loosening and extension of plant cell walls by disrupting non-covalent bonding between cellulose microfibrils and matrix glucans. No enzymatic activity has been found.</text>
</comment>
<dbReference type="PRINTS" id="PR01226">
    <property type="entry name" value="EXPANSIN"/>
</dbReference>
<dbReference type="eggNOG" id="ENOG502QPUJ">
    <property type="taxonomic scope" value="Eukaryota"/>
</dbReference>
<dbReference type="STRING" id="88036.D8T502"/>
<feature type="domain" description="Expansin-like CBD" evidence="8">
    <location>
        <begin position="169"/>
        <end position="248"/>
    </location>
</feature>
<keyword evidence="2 6" id="KW-0134">Cell wall</keyword>
<evidence type="ECO:0000256" key="2">
    <source>
        <dbReference type="ARBA" id="ARBA00022512"/>
    </source>
</evidence>
<dbReference type="GO" id="GO:0016020">
    <property type="term" value="C:membrane"/>
    <property type="evidence" value="ECO:0007669"/>
    <property type="project" value="UniProtKB-SubCell"/>
</dbReference>
<reference evidence="9 10" key="1">
    <citation type="journal article" date="2011" name="Science">
        <title>The Selaginella genome identifies genetic changes associated with the evolution of vascular plants.</title>
        <authorList>
            <person name="Banks J.A."/>
            <person name="Nishiyama T."/>
            <person name="Hasebe M."/>
            <person name="Bowman J.L."/>
            <person name="Gribskov M."/>
            <person name="dePamphilis C."/>
            <person name="Albert V.A."/>
            <person name="Aono N."/>
            <person name="Aoyama T."/>
            <person name="Ambrose B.A."/>
            <person name="Ashton N.W."/>
            <person name="Axtell M.J."/>
            <person name="Barker E."/>
            <person name="Barker M.S."/>
            <person name="Bennetzen J.L."/>
            <person name="Bonawitz N.D."/>
            <person name="Chapple C."/>
            <person name="Cheng C."/>
            <person name="Correa L.G."/>
            <person name="Dacre M."/>
            <person name="DeBarry J."/>
            <person name="Dreyer I."/>
            <person name="Elias M."/>
            <person name="Engstrom E.M."/>
            <person name="Estelle M."/>
            <person name="Feng L."/>
            <person name="Finet C."/>
            <person name="Floyd S.K."/>
            <person name="Frommer W.B."/>
            <person name="Fujita T."/>
            <person name="Gramzow L."/>
            <person name="Gutensohn M."/>
            <person name="Harholt J."/>
            <person name="Hattori M."/>
            <person name="Heyl A."/>
            <person name="Hirai T."/>
            <person name="Hiwatashi Y."/>
            <person name="Ishikawa M."/>
            <person name="Iwata M."/>
            <person name="Karol K.G."/>
            <person name="Koehler B."/>
            <person name="Kolukisaoglu U."/>
            <person name="Kubo M."/>
            <person name="Kurata T."/>
            <person name="Lalonde S."/>
            <person name="Li K."/>
            <person name="Li Y."/>
            <person name="Litt A."/>
            <person name="Lyons E."/>
            <person name="Manning G."/>
            <person name="Maruyama T."/>
            <person name="Michael T.P."/>
            <person name="Mikami K."/>
            <person name="Miyazaki S."/>
            <person name="Morinaga S."/>
            <person name="Murata T."/>
            <person name="Mueller-Roeber B."/>
            <person name="Nelson D.R."/>
            <person name="Obara M."/>
            <person name="Oguri Y."/>
            <person name="Olmstead R.G."/>
            <person name="Onodera N."/>
            <person name="Petersen B.L."/>
            <person name="Pils B."/>
            <person name="Prigge M."/>
            <person name="Rensing S.A."/>
            <person name="Riano-Pachon D.M."/>
            <person name="Roberts A.W."/>
            <person name="Sato Y."/>
            <person name="Scheller H.V."/>
            <person name="Schulz B."/>
            <person name="Schulz C."/>
            <person name="Shakirov E.V."/>
            <person name="Shibagaki N."/>
            <person name="Shinohara N."/>
            <person name="Shippen D.E."/>
            <person name="Soerensen I."/>
            <person name="Sotooka R."/>
            <person name="Sugimoto N."/>
            <person name="Sugita M."/>
            <person name="Sumikawa N."/>
            <person name="Tanurdzic M."/>
            <person name="Theissen G."/>
            <person name="Ulvskov P."/>
            <person name="Wakazuki S."/>
            <person name="Weng J.K."/>
            <person name="Willats W.W."/>
            <person name="Wipf D."/>
            <person name="Wolf P.G."/>
            <person name="Yang L."/>
            <person name="Zimmer A.D."/>
            <person name="Zhu Q."/>
            <person name="Mitros T."/>
            <person name="Hellsten U."/>
            <person name="Loque D."/>
            <person name="Otillar R."/>
            <person name="Salamov A."/>
            <person name="Schmutz J."/>
            <person name="Shapiro H."/>
            <person name="Lindquist E."/>
            <person name="Lucas S."/>
            <person name="Rokhsar D."/>
            <person name="Grigoriev I.V."/>
        </authorList>
    </citation>
    <scope>NUCLEOTIDE SEQUENCE [LARGE SCALE GENOMIC DNA]</scope>
</reference>
<dbReference type="GO" id="GO:0005576">
    <property type="term" value="C:extracellular region"/>
    <property type="evidence" value="ECO:0007669"/>
    <property type="project" value="InterPro"/>
</dbReference>
<dbReference type="PRINTS" id="PR01225">
    <property type="entry name" value="EXPANSNFAMLY"/>
</dbReference>
<dbReference type="InterPro" id="IPR007117">
    <property type="entry name" value="Expansin_CBD"/>
</dbReference>
<dbReference type="SMART" id="SM00837">
    <property type="entry name" value="DPBB_1"/>
    <property type="match status" value="1"/>
</dbReference>
<dbReference type="KEGG" id="smo:SELMODRAFT_236096"/>
<dbReference type="InterPro" id="IPR007112">
    <property type="entry name" value="Expansin/allergen_DPBB_dom"/>
</dbReference>
<gene>
    <name evidence="9" type="ORF">SELMODRAFT_236096</name>
</gene>
<keyword evidence="6" id="KW-0961">Cell wall biogenesis/degradation</keyword>
<dbReference type="AlphaFoldDB" id="D8T502"/>
<dbReference type="GO" id="GO:0009664">
    <property type="term" value="P:plant-type cell wall organization"/>
    <property type="evidence" value="ECO:0007669"/>
    <property type="project" value="InterPro"/>
</dbReference>
<dbReference type="SUPFAM" id="SSF49590">
    <property type="entry name" value="PHL pollen allergen"/>
    <property type="match status" value="1"/>
</dbReference>
<feature type="signal peptide" evidence="6">
    <location>
        <begin position="1"/>
        <end position="28"/>
    </location>
</feature>
<dbReference type="InterPro" id="IPR036908">
    <property type="entry name" value="RlpA-like_sf"/>
</dbReference>
<dbReference type="EMBL" id="GL377675">
    <property type="protein sequence ID" value="EFJ08264.1"/>
    <property type="molecule type" value="Genomic_DNA"/>
</dbReference>
<evidence type="ECO:0000313" key="9">
    <source>
        <dbReference type="EMBL" id="EFJ08264.1"/>
    </source>
</evidence>
<name>D8T502_SELML</name>
<keyword evidence="10" id="KW-1185">Reference proteome</keyword>
<dbReference type="InterPro" id="IPR036749">
    <property type="entry name" value="Expansin_CBD_sf"/>
</dbReference>
<comment type="similarity">
    <text evidence="1 6">Belongs to the expansin family. Expansin A subfamily.</text>
</comment>
<dbReference type="SUPFAM" id="SSF50685">
    <property type="entry name" value="Barwin-like endoglucanases"/>
    <property type="match status" value="1"/>
</dbReference>
<dbReference type="CDD" id="cd22274">
    <property type="entry name" value="DPBB_EXPA_N"/>
    <property type="match status" value="1"/>
</dbReference>
<dbReference type="PROSITE" id="PS50842">
    <property type="entry name" value="EXPANSIN_EG45"/>
    <property type="match status" value="1"/>
</dbReference>
<dbReference type="InParanoid" id="D8T502"/>
<evidence type="ECO:0000256" key="6">
    <source>
        <dbReference type="RuleBase" id="RU365023"/>
    </source>
</evidence>
<dbReference type="OrthoDB" id="5823761at2759"/>
<keyword evidence="4 6" id="KW-0732">Signal</keyword>
<feature type="domain" description="Expansin-like EG45" evidence="7">
    <location>
        <begin position="51"/>
        <end position="159"/>
    </location>
</feature>
<evidence type="ECO:0000259" key="7">
    <source>
        <dbReference type="PROSITE" id="PS50842"/>
    </source>
</evidence>
<proteinExistence type="inferred from homology"/>
<evidence type="ECO:0000256" key="5">
    <source>
        <dbReference type="ARBA" id="ARBA00023136"/>
    </source>
</evidence>
<evidence type="ECO:0000256" key="1">
    <source>
        <dbReference type="ARBA" id="ARBA00005392"/>
    </source>
</evidence>
<keyword evidence="3 6" id="KW-0964">Secreted</keyword>
<dbReference type="InterPro" id="IPR002963">
    <property type="entry name" value="Expansin"/>
</dbReference>
<evidence type="ECO:0000256" key="3">
    <source>
        <dbReference type="ARBA" id="ARBA00022525"/>
    </source>
</evidence>
<dbReference type="PANTHER" id="PTHR31867">
    <property type="entry name" value="EXPANSIN-A15"/>
    <property type="match status" value="1"/>
</dbReference>
<dbReference type="InterPro" id="IPR007118">
    <property type="entry name" value="Expan_Lol_pI"/>
</dbReference>
<evidence type="ECO:0000259" key="8">
    <source>
        <dbReference type="PROSITE" id="PS50843"/>
    </source>
</evidence>
<comment type="subcellular location">
    <subcellularLocation>
        <location evidence="6">Secreted</location>
        <location evidence="6">Cell wall</location>
    </subcellularLocation>
    <subcellularLocation>
        <location evidence="6">Membrane</location>
        <topology evidence="6">Peripheral membrane protein</topology>
    </subcellularLocation>
</comment>
<protein>
    <recommendedName>
        <fullName evidence="6">Expansin</fullName>
    </recommendedName>
</protein>
<feature type="chain" id="PRO_5015215932" description="Expansin" evidence="6">
    <location>
        <begin position="29"/>
        <end position="251"/>
    </location>
</feature>
<dbReference type="Pfam" id="PF03330">
    <property type="entry name" value="DPBB_1"/>
    <property type="match status" value="1"/>
</dbReference>